<organism evidence="1 2">
    <name type="scientific">Dreissena polymorpha</name>
    <name type="common">Zebra mussel</name>
    <name type="synonym">Mytilus polymorpha</name>
    <dbReference type="NCBI Taxonomy" id="45954"/>
    <lineage>
        <taxon>Eukaryota</taxon>
        <taxon>Metazoa</taxon>
        <taxon>Spiralia</taxon>
        <taxon>Lophotrochozoa</taxon>
        <taxon>Mollusca</taxon>
        <taxon>Bivalvia</taxon>
        <taxon>Autobranchia</taxon>
        <taxon>Heteroconchia</taxon>
        <taxon>Euheterodonta</taxon>
        <taxon>Imparidentia</taxon>
        <taxon>Neoheterodontei</taxon>
        <taxon>Myida</taxon>
        <taxon>Dreissenoidea</taxon>
        <taxon>Dreissenidae</taxon>
        <taxon>Dreissena</taxon>
    </lineage>
</organism>
<keyword evidence="2" id="KW-1185">Reference proteome</keyword>
<dbReference type="AlphaFoldDB" id="A0A9D4I7M2"/>
<comment type="caution">
    <text evidence="1">The sequence shown here is derived from an EMBL/GenBank/DDBJ whole genome shotgun (WGS) entry which is preliminary data.</text>
</comment>
<accession>A0A9D4I7M2</accession>
<evidence type="ECO:0000313" key="2">
    <source>
        <dbReference type="Proteomes" id="UP000828390"/>
    </source>
</evidence>
<evidence type="ECO:0000313" key="1">
    <source>
        <dbReference type="EMBL" id="KAH3751254.1"/>
    </source>
</evidence>
<proteinExistence type="predicted"/>
<dbReference type="Proteomes" id="UP000828390">
    <property type="component" value="Unassembled WGS sequence"/>
</dbReference>
<sequence>MLGHAVRVYLLEYLVQQMREAIVKYPDPLMRGADLSSVKLEVFKDCPGLYETITTMHITSMSMTKIEQADLLSQTLPLLTHLQQLCV</sequence>
<reference evidence="1" key="2">
    <citation type="submission" date="2020-11" db="EMBL/GenBank/DDBJ databases">
        <authorList>
            <person name="McCartney M.A."/>
            <person name="Auch B."/>
            <person name="Kono T."/>
            <person name="Mallez S."/>
            <person name="Becker A."/>
            <person name="Gohl D.M."/>
            <person name="Silverstein K.A.T."/>
            <person name="Koren S."/>
            <person name="Bechman K.B."/>
            <person name="Herman A."/>
            <person name="Abrahante J.E."/>
            <person name="Garbe J."/>
        </authorList>
    </citation>
    <scope>NUCLEOTIDE SEQUENCE</scope>
    <source>
        <strain evidence="1">Duluth1</strain>
        <tissue evidence="1">Whole animal</tissue>
    </source>
</reference>
<protein>
    <submittedName>
        <fullName evidence="1">Uncharacterized protein</fullName>
    </submittedName>
</protein>
<gene>
    <name evidence="1" type="ORF">DPMN_185807</name>
</gene>
<name>A0A9D4I7M2_DREPO</name>
<dbReference type="EMBL" id="JAIWYP010000010">
    <property type="protein sequence ID" value="KAH3751254.1"/>
    <property type="molecule type" value="Genomic_DNA"/>
</dbReference>
<reference evidence="1" key="1">
    <citation type="journal article" date="2019" name="bioRxiv">
        <title>The Genome of the Zebra Mussel, Dreissena polymorpha: A Resource for Invasive Species Research.</title>
        <authorList>
            <person name="McCartney M.A."/>
            <person name="Auch B."/>
            <person name="Kono T."/>
            <person name="Mallez S."/>
            <person name="Zhang Y."/>
            <person name="Obille A."/>
            <person name="Becker A."/>
            <person name="Abrahante J.E."/>
            <person name="Garbe J."/>
            <person name="Badalamenti J.P."/>
            <person name="Herman A."/>
            <person name="Mangelson H."/>
            <person name="Liachko I."/>
            <person name="Sullivan S."/>
            <person name="Sone E.D."/>
            <person name="Koren S."/>
            <person name="Silverstein K.A.T."/>
            <person name="Beckman K.B."/>
            <person name="Gohl D.M."/>
        </authorList>
    </citation>
    <scope>NUCLEOTIDE SEQUENCE</scope>
    <source>
        <strain evidence="1">Duluth1</strain>
        <tissue evidence="1">Whole animal</tissue>
    </source>
</reference>